<evidence type="ECO:0000256" key="9">
    <source>
        <dbReference type="ARBA" id="ARBA00022842"/>
    </source>
</evidence>
<protein>
    <recommendedName>
        <fullName evidence="3">tRNA threonylcarbamoyladenosine biosynthesis protein TsaE</fullName>
    </recommendedName>
    <alternativeName>
        <fullName evidence="10">t(6)A37 threonylcarbamoyladenosine biosynthesis protein TsaE</fullName>
    </alternativeName>
</protein>
<evidence type="ECO:0000256" key="6">
    <source>
        <dbReference type="ARBA" id="ARBA00022723"/>
    </source>
</evidence>
<evidence type="ECO:0000256" key="8">
    <source>
        <dbReference type="ARBA" id="ARBA00022840"/>
    </source>
</evidence>
<gene>
    <name evidence="11" type="primary">tsaE</name>
    <name evidence="11" type="ORF">ENJ42_04460</name>
</gene>
<dbReference type="InterPro" id="IPR027417">
    <property type="entry name" value="P-loop_NTPase"/>
</dbReference>
<proteinExistence type="inferred from homology"/>
<evidence type="ECO:0000256" key="2">
    <source>
        <dbReference type="ARBA" id="ARBA00007599"/>
    </source>
</evidence>
<dbReference type="AlphaFoldDB" id="A0A7C5LU10"/>
<dbReference type="PANTHER" id="PTHR33540">
    <property type="entry name" value="TRNA THREONYLCARBAMOYLADENOSINE BIOSYNTHESIS PROTEIN TSAE"/>
    <property type="match status" value="1"/>
</dbReference>
<keyword evidence="6" id="KW-0479">Metal-binding</keyword>
<sequence length="153" mass="17137">MQSFKTTHHCRSESDLTNLGEKLTPLLRLGDIVLLSGGLGAGKTTLARGIIRALCGDIEVPSPTYTLVQTYECSDFDIWHFDLYRLQHENEIWELGIEDAFENGVCLLEWPQRISGLLTGNELEILIEIGETTRTVTISGTEHWGDRLAHVIT</sequence>
<dbReference type="GO" id="GO:0046872">
    <property type="term" value="F:metal ion binding"/>
    <property type="evidence" value="ECO:0007669"/>
    <property type="project" value="UniProtKB-KW"/>
</dbReference>
<keyword evidence="7" id="KW-0547">Nucleotide-binding</keyword>
<evidence type="ECO:0000256" key="3">
    <source>
        <dbReference type="ARBA" id="ARBA00019010"/>
    </source>
</evidence>
<dbReference type="Gene3D" id="3.40.50.300">
    <property type="entry name" value="P-loop containing nucleotide triphosphate hydrolases"/>
    <property type="match status" value="1"/>
</dbReference>
<dbReference type="EMBL" id="DRMJ01000222">
    <property type="protein sequence ID" value="HHL42849.1"/>
    <property type="molecule type" value="Genomic_DNA"/>
</dbReference>
<dbReference type="InterPro" id="IPR003442">
    <property type="entry name" value="T6A_TsaE"/>
</dbReference>
<evidence type="ECO:0000256" key="1">
    <source>
        <dbReference type="ARBA" id="ARBA00004496"/>
    </source>
</evidence>
<comment type="subcellular location">
    <subcellularLocation>
        <location evidence="1">Cytoplasm</location>
    </subcellularLocation>
</comment>
<dbReference type="Pfam" id="PF02367">
    <property type="entry name" value="TsaE"/>
    <property type="match status" value="1"/>
</dbReference>
<comment type="similarity">
    <text evidence="2">Belongs to the TsaE family.</text>
</comment>
<evidence type="ECO:0000313" key="11">
    <source>
        <dbReference type="EMBL" id="HHL42849.1"/>
    </source>
</evidence>
<dbReference type="GO" id="GO:0005524">
    <property type="term" value="F:ATP binding"/>
    <property type="evidence" value="ECO:0007669"/>
    <property type="project" value="UniProtKB-KW"/>
</dbReference>
<evidence type="ECO:0000256" key="7">
    <source>
        <dbReference type="ARBA" id="ARBA00022741"/>
    </source>
</evidence>
<evidence type="ECO:0000256" key="4">
    <source>
        <dbReference type="ARBA" id="ARBA00022490"/>
    </source>
</evidence>
<comment type="caution">
    <text evidence="11">The sequence shown here is derived from an EMBL/GenBank/DDBJ whole genome shotgun (WGS) entry which is preliminary data.</text>
</comment>
<keyword evidence="9" id="KW-0460">Magnesium</keyword>
<name>A0A7C5LU10_9PROT</name>
<accession>A0A7C5LU10</accession>
<keyword evidence="4" id="KW-0963">Cytoplasm</keyword>
<keyword evidence="8" id="KW-0067">ATP-binding</keyword>
<dbReference type="GO" id="GO:0005737">
    <property type="term" value="C:cytoplasm"/>
    <property type="evidence" value="ECO:0007669"/>
    <property type="project" value="UniProtKB-SubCell"/>
</dbReference>
<dbReference type="SUPFAM" id="SSF52540">
    <property type="entry name" value="P-loop containing nucleoside triphosphate hydrolases"/>
    <property type="match status" value="1"/>
</dbReference>
<reference evidence="11" key="1">
    <citation type="journal article" date="2020" name="mSystems">
        <title>Genome- and Community-Level Interaction Insights into Carbon Utilization and Element Cycling Functions of Hydrothermarchaeota in Hydrothermal Sediment.</title>
        <authorList>
            <person name="Zhou Z."/>
            <person name="Liu Y."/>
            <person name="Xu W."/>
            <person name="Pan J."/>
            <person name="Luo Z.H."/>
            <person name="Li M."/>
        </authorList>
    </citation>
    <scope>NUCLEOTIDE SEQUENCE [LARGE SCALE GENOMIC DNA]</scope>
    <source>
        <strain evidence="11">HyVt-485</strain>
    </source>
</reference>
<evidence type="ECO:0000256" key="5">
    <source>
        <dbReference type="ARBA" id="ARBA00022694"/>
    </source>
</evidence>
<keyword evidence="5" id="KW-0819">tRNA processing</keyword>
<organism evidence="11">
    <name type="scientific">Hellea balneolensis</name>
    <dbReference type="NCBI Taxonomy" id="287478"/>
    <lineage>
        <taxon>Bacteria</taxon>
        <taxon>Pseudomonadati</taxon>
        <taxon>Pseudomonadota</taxon>
        <taxon>Alphaproteobacteria</taxon>
        <taxon>Maricaulales</taxon>
        <taxon>Robiginitomaculaceae</taxon>
        <taxon>Hellea</taxon>
    </lineage>
</organism>
<dbReference type="Proteomes" id="UP000885830">
    <property type="component" value="Unassembled WGS sequence"/>
</dbReference>
<dbReference type="GO" id="GO:0002949">
    <property type="term" value="P:tRNA threonylcarbamoyladenosine modification"/>
    <property type="evidence" value="ECO:0007669"/>
    <property type="project" value="InterPro"/>
</dbReference>
<dbReference type="PANTHER" id="PTHR33540:SF2">
    <property type="entry name" value="TRNA THREONYLCARBAMOYLADENOSINE BIOSYNTHESIS PROTEIN TSAE"/>
    <property type="match status" value="1"/>
</dbReference>
<evidence type="ECO:0000256" key="10">
    <source>
        <dbReference type="ARBA" id="ARBA00032441"/>
    </source>
</evidence>
<dbReference type="NCBIfam" id="TIGR00150">
    <property type="entry name" value="T6A_YjeE"/>
    <property type="match status" value="1"/>
</dbReference>